<feature type="domain" description="ABC3 transporter permease C-terminal" evidence="8">
    <location>
        <begin position="251"/>
        <end position="370"/>
    </location>
</feature>
<feature type="transmembrane region" description="Helical" evidence="7">
    <location>
        <begin position="806"/>
        <end position="830"/>
    </location>
</feature>
<protein>
    <submittedName>
        <fullName evidence="9">ABC transporter permease</fullName>
    </submittedName>
</protein>
<dbReference type="Proteomes" id="UP001596226">
    <property type="component" value="Unassembled WGS sequence"/>
</dbReference>
<evidence type="ECO:0000313" key="10">
    <source>
        <dbReference type="Proteomes" id="UP001596226"/>
    </source>
</evidence>
<feature type="transmembrane region" description="Helical" evidence="7">
    <location>
        <begin position="775"/>
        <end position="794"/>
    </location>
</feature>
<keyword evidence="4 7" id="KW-0812">Transmembrane</keyword>
<evidence type="ECO:0000313" key="9">
    <source>
        <dbReference type="EMBL" id="MFC5927074.1"/>
    </source>
</evidence>
<dbReference type="InterPro" id="IPR051447">
    <property type="entry name" value="Lipoprotein-release_system"/>
</dbReference>
<feature type="transmembrane region" description="Helical" evidence="7">
    <location>
        <begin position="426"/>
        <end position="459"/>
    </location>
</feature>
<evidence type="ECO:0000259" key="8">
    <source>
        <dbReference type="Pfam" id="PF02687"/>
    </source>
</evidence>
<keyword evidence="5 7" id="KW-1133">Transmembrane helix</keyword>
<feature type="transmembrane region" description="Helical" evidence="7">
    <location>
        <begin position="292"/>
        <end position="322"/>
    </location>
</feature>
<evidence type="ECO:0000256" key="5">
    <source>
        <dbReference type="ARBA" id="ARBA00022989"/>
    </source>
</evidence>
<feature type="transmembrane region" description="Helical" evidence="7">
    <location>
        <begin position="719"/>
        <end position="747"/>
    </location>
</feature>
<reference evidence="10" key="1">
    <citation type="journal article" date="2019" name="Int. J. Syst. Evol. Microbiol.">
        <title>The Global Catalogue of Microorganisms (GCM) 10K type strain sequencing project: providing services to taxonomists for standard genome sequencing and annotation.</title>
        <authorList>
            <consortium name="The Broad Institute Genomics Platform"/>
            <consortium name="The Broad Institute Genome Sequencing Center for Infectious Disease"/>
            <person name="Wu L."/>
            <person name="Ma J."/>
        </authorList>
    </citation>
    <scope>NUCLEOTIDE SEQUENCE [LARGE SCALE GENOMIC DNA]</scope>
    <source>
        <strain evidence="10">CGMCC 4.7144</strain>
    </source>
</reference>
<comment type="similarity">
    <text evidence="2">Belongs to the ABC-4 integral membrane protein family. LolC/E subfamily.</text>
</comment>
<proteinExistence type="inferred from homology"/>
<evidence type="ECO:0000256" key="7">
    <source>
        <dbReference type="SAM" id="Phobius"/>
    </source>
</evidence>
<keyword evidence="3" id="KW-1003">Cell membrane</keyword>
<evidence type="ECO:0000256" key="2">
    <source>
        <dbReference type="ARBA" id="ARBA00005236"/>
    </source>
</evidence>
<feature type="transmembrane region" description="Helical" evidence="7">
    <location>
        <begin position="387"/>
        <end position="406"/>
    </location>
</feature>
<accession>A0ABW1HC90</accession>
<comment type="caution">
    <text evidence="9">The sequence shown here is derived from an EMBL/GenBank/DDBJ whole genome shotgun (WGS) entry which is preliminary data.</text>
</comment>
<dbReference type="RefSeq" id="WP_377515405.1">
    <property type="nucleotide sequence ID" value="NZ_JBHSQS010000025.1"/>
</dbReference>
<comment type="subcellular location">
    <subcellularLocation>
        <location evidence="1">Cell membrane</location>
        <topology evidence="1">Multi-pass membrane protein</topology>
    </subcellularLocation>
</comment>
<dbReference type="Pfam" id="PF02687">
    <property type="entry name" value="FtsX"/>
    <property type="match status" value="2"/>
</dbReference>
<dbReference type="EMBL" id="JBHSQS010000025">
    <property type="protein sequence ID" value="MFC5927074.1"/>
    <property type="molecule type" value="Genomic_DNA"/>
</dbReference>
<sequence length="848" mass="85685">MRATVLRTQVSGAARRPGRLILTGLAVLVASFVVFGTVLVQQITERTTRDNLSGTPAATDLVIGDLDHEPPTVAALRQVGALPGVAEAVGRLTVGVSIGQGYVNLQADPGTGPLATVRLIEGSYPDSPGEIAVSPRTVERLGLSVGTVTSGFGGELTTPTRLTVTGVVATPDDGGYNAYAPGDVILAWGHLRALERIDLRVAPGEAAATVRQRAAAVVPADLPIRTGDEVRQAEANAAAEQVSKLFALVGMFVAVAVAAAALVVTSTFRIVFAQRMRQLALLRAVGASRATLVGALTAEGALTGLVAGVVGVTGALAVGYALPAILRASGRAVSSPGLPLAAAGAVVVGAVVLTVLAVLAPAFSAARVSPLEALRVASVTAGRRGIGVPRLVAGLLLVVGAALAGAATISRLPTPDQESYDPMSGLLLLVVSGALAFFALVALGPLLVRPVLAVVGWPLRQFGPHGRLAVGGIGGTPRRAAAISVVVALGVTLISGVLIGGASMRVLADREMALAAPADFEVTTNEGPLPAAVVTRVEAARGELARVVPYRRVDDVTLVRGGELLGDPVSDGESGYPTSDLDLTALPSTDDLDVAHGTLAERGPGRIVLGGWVARRTGLGVGDTAALARAGRTVDVRVVAVLPDNGPLNTGILTDSADLDRLGAPAAYKGLLADASRSGEDGRTAAVRALRQAIGDSNGVGLAVLADERDRNDSLLGTLLWIAVGLVSLTVLIAVVGVGSTTALSVVERARESGLLRAVGLSRAGLRTMLTTESGLYGVIGATFGLLLGVPYAWLTVQTLGLNAPLALPVLPLVGLFVALVVLTALAGVLPARRAARVSPVAALGTDG</sequence>
<organism evidence="9 10">
    <name type="scientific">Micromonospora vulcania</name>
    <dbReference type="NCBI Taxonomy" id="1441873"/>
    <lineage>
        <taxon>Bacteria</taxon>
        <taxon>Bacillati</taxon>
        <taxon>Actinomycetota</taxon>
        <taxon>Actinomycetes</taxon>
        <taxon>Micromonosporales</taxon>
        <taxon>Micromonosporaceae</taxon>
        <taxon>Micromonospora</taxon>
    </lineage>
</organism>
<feature type="transmembrane region" description="Helical" evidence="7">
    <location>
        <begin position="245"/>
        <end position="272"/>
    </location>
</feature>
<dbReference type="PANTHER" id="PTHR30489:SF0">
    <property type="entry name" value="LIPOPROTEIN-RELEASING SYSTEM TRANSMEMBRANE PROTEIN LOLE"/>
    <property type="match status" value="1"/>
</dbReference>
<feature type="transmembrane region" description="Helical" evidence="7">
    <location>
        <begin position="342"/>
        <end position="366"/>
    </location>
</feature>
<keyword evidence="10" id="KW-1185">Reference proteome</keyword>
<feature type="transmembrane region" description="Helical" evidence="7">
    <location>
        <begin position="480"/>
        <end position="502"/>
    </location>
</feature>
<dbReference type="InterPro" id="IPR003838">
    <property type="entry name" value="ABC3_permease_C"/>
</dbReference>
<evidence type="ECO:0000256" key="6">
    <source>
        <dbReference type="ARBA" id="ARBA00023136"/>
    </source>
</evidence>
<feature type="domain" description="ABC3 transporter permease C-terminal" evidence="8">
    <location>
        <begin position="727"/>
        <end position="840"/>
    </location>
</feature>
<evidence type="ECO:0000256" key="3">
    <source>
        <dbReference type="ARBA" id="ARBA00022475"/>
    </source>
</evidence>
<name>A0ABW1HC90_9ACTN</name>
<dbReference type="PANTHER" id="PTHR30489">
    <property type="entry name" value="LIPOPROTEIN-RELEASING SYSTEM TRANSMEMBRANE PROTEIN LOLE"/>
    <property type="match status" value="1"/>
</dbReference>
<keyword evidence="6 7" id="KW-0472">Membrane</keyword>
<evidence type="ECO:0000256" key="1">
    <source>
        <dbReference type="ARBA" id="ARBA00004651"/>
    </source>
</evidence>
<feature type="transmembrane region" description="Helical" evidence="7">
    <location>
        <begin position="20"/>
        <end position="40"/>
    </location>
</feature>
<evidence type="ECO:0000256" key="4">
    <source>
        <dbReference type="ARBA" id="ARBA00022692"/>
    </source>
</evidence>
<gene>
    <name evidence="9" type="ORF">ACFQGL_27425</name>
</gene>